<proteinExistence type="predicted"/>
<feature type="compositionally biased region" description="Acidic residues" evidence="1">
    <location>
        <begin position="31"/>
        <end position="43"/>
    </location>
</feature>
<feature type="region of interest" description="Disordered" evidence="1">
    <location>
        <begin position="31"/>
        <end position="57"/>
    </location>
</feature>
<evidence type="ECO:0000313" key="2">
    <source>
        <dbReference type="EMBL" id="XCH42827.1"/>
    </source>
</evidence>
<evidence type="ECO:0000256" key="1">
    <source>
        <dbReference type="SAM" id="MobiDB-lite"/>
    </source>
</evidence>
<accession>A0AAU8GLJ0</accession>
<dbReference type="EMBL" id="PP750959">
    <property type="protein sequence ID" value="XCH42827.1"/>
    <property type="molecule type" value="Genomic_DNA"/>
</dbReference>
<reference evidence="2" key="1">
    <citation type="submission" date="2024-04" db="EMBL/GenBank/DDBJ databases">
        <authorList>
            <person name="Adelman N."/>
            <person name="Francis S."/>
            <person name="Griciute V."/>
            <person name="Hart J."/>
            <person name="Matonsi M."/>
            <person name="Hutchison K.W."/>
            <person name="Molloy S.D."/>
            <person name="Viland M.D."/>
            <person name="Lewis C.M."/>
            <person name="Garlena R.A."/>
            <person name="Russell D.A."/>
            <person name="Jacobs-Sera D."/>
            <person name="Hatfull G.F."/>
        </authorList>
    </citation>
    <scope>NUCLEOTIDE SEQUENCE</scope>
</reference>
<sequence length="172" mass="17769">MTAPFNGAVVRGWLGSLSDAEIIAKLADLETEDPDPVEVSWDDVADKPEDFPPSAHTHAYADITDVPEDFPPAAHTHEAADVTDLGDSALLNVGTAAGTVAAGNHTHSNYVPTSRTVNTKALSANVVLNGADVALTGYEIGTEPEAAVAAADTVNEAIAKLEKRIADLEASA</sequence>
<organism evidence="2">
    <name type="scientific">Mycobacterium phage Hermia</name>
    <dbReference type="NCBI Taxonomy" id="3136620"/>
    <lineage>
        <taxon>Viruses</taxon>
    </lineage>
</organism>
<protein>
    <submittedName>
        <fullName evidence="2">Head fiber protein</fullName>
    </submittedName>
</protein>
<name>A0AAU8GLJ0_9VIRU</name>
<gene>
    <name evidence="2" type="primary">18</name>
    <name evidence="2" type="ORF">SEA_HERMIA_18</name>
</gene>